<feature type="domain" description="Rhodanese" evidence="1">
    <location>
        <begin position="36"/>
        <end position="135"/>
    </location>
</feature>
<dbReference type="InterPro" id="IPR001763">
    <property type="entry name" value="Rhodanese-like_dom"/>
</dbReference>
<gene>
    <name evidence="2" type="ORF">MNBD_GAMMA10-2062</name>
</gene>
<dbReference type="AlphaFoldDB" id="A0A3B0WZ59"/>
<protein>
    <submittedName>
        <fullName evidence="2">Rhodanese-like domain protein</fullName>
    </submittedName>
</protein>
<dbReference type="SUPFAM" id="SSF52821">
    <property type="entry name" value="Rhodanese/Cell cycle control phosphatase"/>
    <property type="match status" value="1"/>
</dbReference>
<dbReference type="PANTHER" id="PTHR43031">
    <property type="entry name" value="FAD-DEPENDENT OXIDOREDUCTASE"/>
    <property type="match status" value="1"/>
</dbReference>
<dbReference type="PANTHER" id="PTHR43031:SF7">
    <property type="entry name" value="NITRIC OXIDE REDUCTASE FLRD-NAD(+) REDUCTASE"/>
    <property type="match status" value="1"/>
</dbReference>
<name>A0A3B0WZ59_9ZZZZ</name>
<evidence type="ECO:0000313" key="2">
    <source>
        <dbReference type="EMBL" id="VAW61315.1"/>
    </source>
</evidence>
<dbReference type="CDD" id="cd00158">
    <property type="entry name" value="RHOD"/>
    <property type="match status" value="1"/>
</dbReference>
<evidence type="ECO:0000259" key="1">
    <source>
        <dbReference type="PROSITE" id="PS50206"/>
    </source>
</evidence>
<dbReference type="InterPro" id="IPR050229">
    <property type="entry name" value="GlpE_sulfurtransferase"/>
</dbReference>
<dbReference type="PROSITE" id="PS51257">
    <property type="entry name" value="PROKAR_LIPOPROTEIN"/>
    <property type="match status" value="1"/>
</dbReference>
<dbReference type="InterPro" id="IPR036873">
    <property type="entry name" value="Rhodanese-like_dom_sf"/>
</dbReference>
<dbReference type="SMART" id="SM00450">
    <property type="entry name" value="RHOD"/>
    <property type="match status" value="1"/>
</dbReference>
<organism evidence="2">
    <name type="scientific">hydrothermal vent metagenome</name>
    <dbReference type="NCBI Taxonomy" id="652676"/>
    <lineage>
        <taxon>unclassified sequences</taxon>
        <taxon>metagenomes</taxon>
        <taxon>ecological metagenomes</taxon>
    </lineage>
</organism>
<dbReference type="PROSITE" id="PS50206">
    <property type="entry name" value="RHODANESE_3"/>
    <property type="match status" value="1"/>
</dbReference>
<dbReference type="EMBL" id="UOFJ01000034">
    <property type="protein sequence ID" value="VAW61315.1"/>
    <property type="molecule type" value="Genomic_DNA"/>
</dbReference>
<sequence>MFLRIITVFALLLTLSACSEPPPYENLDNTQLKALISQGVPVFDIRRVEEWRQTGVIAGSELLTFVDNRGQVVPDFMPRFIGKIDKNKPVVLICRSGNRSGTLARHLVEKMGFTQVYNVRDGMNQWLKEKNAVTRKLN</sequence>
<accession>A0A3B0WZ59</accession>
<dbReference type="Gene3D" id="3.40.250.10">
    <property type="entry name" value="Rhodanese-like domain"/>
    <property type="match status" value="1"/>
</dbReference>
<reference evidence="2" key="1">
    <citation type="submission" date="2018-06" db="EMBL/GenBank/DDBJ databases">
        <authorList>
            <person name="Zhirakovskaya E."/>
        </authorList>
    </citation>
    <scope>NUCLEOTIDE SEQUENCE</scope>
</reference>
<dbReference type="Pfam" id="PF00581">
    <property type="entry name" value="Rhodanese"/>
    <property type="match status" value="1"/>
</dbReference>
<proteinExistence type="predicted"/>